<comment type="caution">
    <text evidence="2">The sequence shown here is derived from an EMBL/GenBank/DDBJ whole genome shotgun (WGS) entry which is preliminary data.</text>
</comment>
<evidence type="ECO:0000313" key="2">
    <source>
        <dbReference type="EMBL" id="GAA1720823.1"/>
    </source>
</evidence>
<reference evidence="3" key="1">
    <citation type="journal article" date="2019" name="Int. J. Syst. Evol. Microbiol.">
        <title>The Global Catalogue of Microorganisms (GCM) 10K type strain sequencing project: providing services to taxonomists for standard genome sequencing and annotation.</title>
        <authorList>
            <consortium name="The Broad Institute Genomics Platform"/>
            <consortium name="The Broad Institute Genome Sequencing Center for Infectious Disease"/>
            <person name="Wu L."/>
            <person name="Ma J."/>
        </authorList>
    </citation>
    <scope>NUCLEOTIDE SEQUENCE [LARGE SCALE GENOMIC DNA]</scope>
    <source>
        <strain evidence="3">JCM 14718</strain>
    </source>
</reference>
<dbReference type="Gene3D" id="3.30.450.30">
    <property type="entry name" value="Dynein light chain 2a, cytoplasmic"/>
    <property type="match status" value="1"/>
</dbReference>
<dbReference type="PANTHER" id="PTHR36222">
    <property type="entry name" value="SERINE PROTEASE INHIBITOR RV3364C"/>
    <property type="match status" value="1"/>
</dbReference>
<evidence type="ECO:0000313" key="3">
    <source>
        <dbReference type="Proteomes" id="UP001500618"/>
    </source>
</evidence>
<protein>
    <submittedName>
        <fullName evidence="2">Roadblock/LC7 domain-containing protein</fullName>
    </submittedName>
</protein>
<dbReference type="RefSeq" id="WP_163573104.1">
    <property type="nucleotide sequence ID" value="NZ_BAAANY010000045.1"/>
</dbReference>
<organism evidence="2 3">
    <name type="scientific">Fodinicola feengrottensis</name>
    <dbReference type="NCBI Taxonomy" id="435914"/>
    <lineage>
        <taxon>Bacteria</taxon>
        <taxon>Bacillati</taxon>
        <taxon>Actinomycetota</taxon>
        <taxon>Actinomycetes</taxon>
        <taxon>Mycobacteriales</taxon>
        <taxon>Fodinicola</taxon>
    </lineage>
</organism>
<feature type="domain" description="Roadblock/LAMTOR2" evidence="1">
    <location>
        <begin position="12"/>
        <end position="102"/>
    </location>
</feature>
<dbReference type="InterPro" id="IPR004942">
    <property type="entry name" value="Roadblock/LAMTOR2_dom"/>
</dbReference>
<gene>
    <name evidence="2" type="ORF">GCM10009765_81320</name>
</gene>
<proteinExistence type="predicted"/>
<evidence type="ECO:0000259" key="1">
    <source>
        <dbReference type="SMART" id="SM00960"/>
    </source>
</evidence>
<keyword evidence="3" id="KW-1185">Reference proteome</keyword>
<dbReference type="Pfam" id="PF03259">
    <property type="entry name" value="Robl_LC7"/>
    <property type="match status" value="1"/>
</dbReference>
<dbReference type="PANTHER" id="PTHR36222:SF1">
    <property type="entry name" value="SERINE PROTEASE INHIBITOR RV3364C"/>
    <property type="match status" value="1"/>
</dbReference>
<dbReference type="EMBL" id="BAAANY010000045">
    <property type="protein sequence ID" value="GAA1720823.1"/>
    <property type="molecule type" value="Genomic_DNA"/>
</dbReference>
<dbReference type="Proteomes" id="UP001500618">
    <property type="component" value="Unassembled WGS sequence"/>
</dbReference>
<sequence length="150" mass="15582">MTGSDSPIAQFGWLVTTFTERVPGAAHAVVVSTDGLLLTASARLPQDRADQLAAAAAGLLSLAQGAARCFDAGGVRETVVQMDRGLLMLMAIGEGSCLAVLATPNCDIGQVAYEMALLVEQVGQILTPRLRAELQGTSYLPTEPVSPTRA</sequence>
<dbReference type="SMART" id="SM00960">
    <property type="entry name" value="Robl_LC7"/>
    <property type="match status" value="1"/>
</dbReference>
<dbReference type="SUPFAM" id="SSF103196">
    <property type="entry name" value="Roadblock/LC7 domain"/>
    <property type="match status" value="1"/>
</dbReference>
<dbReference type="InterPro" id="IPR053141">
    <property type="entry name" value="Mycobact_SerProt_Inhib_Rv3364c"/>
</dbReference>
<accession>A0ABP4VA69</accession>
<name>A0ABP4VA69_9ACTN</name>